<keyword evidence="13" id="KW-0378">Hydrolase</keyword>
<evidence type="ECO:0000256" key="4">
    <source>
        <dbReference type="ARBA" id="ARBA00022737"/>
    </source>
</evidence>
<reference evidence="13 14" key="1">
    <citation type="journal article" date="2019" name="Environ. Microbiol.">
        <title>At the nexus of three kingdoms: the genome of the mycorrhizal fungus Gigaspora margarita provides insights into plant, endobacterial and fungal interactions.</title>
        <authorList>
            <person name="Venice F."/>
            <person name="Ghignone S."/>
            <person name="Salvioli di Fossalunga A."/>
            <person name="Amselem J."/>
            <person name="Novero M."/>
            <person name="Xianan X."/>
            <person name="Sedzielewska Toro K."/>
            <person name="Morin E."/>
            <person name="Lipzen A."/>
            <person name="Grigoriev I.V."/>
            <person name="Henrissat B."/>
            <person name="Martin F.M."/>
            <person name="Bonfante P."/>
        </authorList>
    </citation>
    <scope>NUCLEOTIDE SEQUENCE [LARGE SCALE GENOMIC DNA]</scope>
    <source>
        <strain evidence="13 14">BEG34</strain>
    </source>
</reference>
<evidence type="ECO:0000313" key="14">
    <source>
        <dbReference type="Proteomes" id="UP000439903"/>
    </source>
</evidence>
<protein>
    <submittedName>
        <fullName evidence="13">P-loop containing nucleoside triphosphate hydrolase protein</fullName>
    </submittedName>
</protein>
<dbReference type="OrthoDB" id="6500128at2759"/>
<dbReference type="CDD" id="cd03250">
    <property type="entry name" value="ABCC_MRP_domain1"/>
    <property type="match status" value="1"/>
</dbReference>
<dbReference type="CDD" id="cd18604">
    <property type="entry name" value="ABC_6TM_VMR1_D2_like"/>
    <property type="match status" value="1"/>
</dbReference>
<dbReference type="InterPro" id="IPR050173">
    <property type="entry name" value="ABC_transporter_C-like"/>
</dbReference>
<dbReference type="GO" id="GO:0140359">
    <property type="term" value="F:ABC-type transporter activity"/>
    <property type="evidence" value="ECO:0007669"/>
    <property type="project" value="InterPro"/>
</dbReference>
<keyword evidence="4" id="KW-0677">Repeat</keyword>
<feature type="transmembrane region" description="Helical" evidence="10">
    <location>
        <begin position="6"/>
        <end position="25"/>
    </location>
</feature>
<keyword evidence="2" id="KW-0813">Transport</keyword>
<dbReference type="GO" id="GO:0000329">
    <property type="term" value="C:fungal-type vacuole membrane"/>
    <property type="evidence" value="ECO:0007669"/>
    <property type="project" value="TreeGrafter"/>
</dbReference>
<feature type="transmembrane region" description="Helical" evidence="10">
    <location>
        <begin position="1188"/>
        <end position="1209"/>
    </location>
</feature>
<feature type="transmembrane region" description="Helical" evidence="10">
    <location>
        <begin position="56"/>
        <end position="75"/>
    </location>
</feature>
<gene>
    <name evidence="13" type="ORF">F8M41_025341</name>
</gene>
<evidence type="ECO:0000256" key="3">
    <source>
        <dbReference type="ARBA" id="ARBA00022692"/>
    </source>
</evidence>
<feature type="transmembrane region" description="Helical" evidence="10">
    <location>
        <begin position="117"/>
        <end position="137"/>
    </location>
</feature>
<dbReference type="Gene3D" id="3.40.50.300">
    <property type="entry name" value="P-loop containing nucleotide triphosphate hydrolases"/>
    <property type="match status" value="2"/>
</dbReference>
<evidence type="ECO:0000256" key="2">
    <source>
        <dbReference type="ARBA" id="ARBA00022448"/>
    </source>
</evidence>
<dbReference type="Proteomes" id="UP000439903">
    <property type="component" value="Unassembled WGS sequence"/>
</dbReference>
<feature type="transmembrane region" description="Helical" evidence="10">
    <location>
        <begin position="500"/>
        <end position="523"/>
    </location>
</feature>
<dbReference type="InterPro" id="IPR036640">
    <property type="entry name" value="ABC1_TM_sf"/>
</dbReference>
<dbReference type="InterPro" id="IPR017871">
    <property type="entry name" value="ABC_transporter-like_CS"/>
</dbReference>
<dbReference type="Pfam" id="PF00664">
    <property type="entry name" value="ABC_membrane"/>
    <property type="match status" value="2"/>
</dbReference>
<feature type="transmembrane region" description="Helical" evidence="10">
    <location>
        <begin position="87"/>
        <end position="110"/>
    </location>
</feature>
<evidence type="ECO:0000259" key="11">
    <source>
        <dbReference type="PROSITE" id="PS50893"/>
    </source>
</evidence>
<dbReference type="SUPFAM" id="SSF52540">
    <property type="entry name" value="P-loop containing nucleoside triphosphate hydrolases"/>
    <property type="match status" value="2"/>
</dbReference>
<feature type="transmembrane region" description="Helical" evidence="10">
    <location>
        <begin position="157"/>
        <end position="175"/>
    </location>
</feature>
<keyword evidence="9" id="KW-0325">Glycoprotein</keyword>
<keyword evidence="14" id="KW-1185">Reference proteome</keyword>
<dbReference type="GO" id="GO:0005524">
    <property type="term" value="F:ATP binding"/>
    <property type="evidence" value="ECO:0007669"/>
    <property type="project" value="UniProtKB-KW"/>
</dbReference>
<dbReference type="PROSITE" id="PS50893">
    <property type="entry name" value="ABC_TRANSPORTER_2"/>
    <property type="match status" value="2"/>
</dbReference>
<dbReference type="InterPro" id="IPR003593">
    <property type="entry name" value="AAA+_ATPase"/>
</dbReference>
<dbReference type="CDD" id="cd18596">
    <property type="entry name" value="ABC_6TM_VMR1_D1_like"/>
    <property type="match status" value="1"/>
</dbReference>
<comment type="caution">
    <text evidence="13">The sequence shown here is derived from an EMBL/GenBank/DDBJ whole genome shotgun (WGS) entry which is preliminary data.</text>
</comment>
<feature type="transmembrane region" description="Helical" evidence="10">
    <location>
        <begin position="1102"/>
        <end position="1121"/>
    </location>
</feature>
<evidence type="ECO:0000256" key="9">
    <source>
        <dbReference type="ARBA" id="ARBA00023180"/>
    </source>
</evidence>
<keyword evidence="3 10" id="KW-0812">Transmembrane</keyword>
<evidence type="ECO:0000256" key="7">
    <source>
        <dbReference type="ARBA" id="ARBA00022989"/>
    </source>
</evidence>
<dbReference type="SUPFAM" id="SSF90123">
    <property type="entry name" value="ABC transporter transmembrane region"/>
    <property type="match status" value="2"/>
</dbReference>
<evidence type="ECO:0000256" key="1">
    <source>
        <dbReference type="ARBA" id="ARBA00004141"/>
    </source>
</evidence>
<dbReference type="InterPro" id="IPR027417">
    <property type="entry name" value="P-loop_NTPase"/>
</dbReference>
<feature type="transmembrane region" description="Helical" evidence="10">
    <location>
        <begin position="1005"/>
        <end position="1026"/>
    </location>
</feature>
<dbReference type="Pfam" id="PF00005">
    <property type="entry name" value="ABC_tran"/>
    <property type="match status" value="2"/>
</dbReference>
<dbReference type="InterPro" id="IPR003439">
    <property type="entry name" value="ABC_transporter-like_ATP-bd"/>
</dbReference>
<feature type="domain" description="ABC transmembrane type-1" evidence="12">
    <location>
        <begin position="264"/>
        <end position="564"/>
    </location>
</feature>
<evidence type="ECO:0000256" key="6">
    <source>
        <dbReference type="ARBA" id="ARBA00022840"/>
    </source>
</evidence>
<evidence type="ECO:0000259" key="12">
    <source>
        <dbReference type="PROSITE" id="PS50929"/>
    </source>
</evidence>
<dbReference type="SMART" id="SM00382">
    <property type="entry name" value="AAA"/>
    <property type="match status" value="2"/>
</dbReference>
<evidence type="ECO:0000256" key="5">
    <source>
        <dbReference type="ARBA" id="ARBA00022741"/>
    </source>
</evidence>
<dbReference type="CDD" id="cd03244">
    <property type="entry name" value="ABCC_MRP_domain2"/>
    <property type="match status" value="1"/>
</dbReference>
<proteinExistence type="predicted"/>
<dbReference type="Gene3D" id="1.20.1560.10">
    <property type="entry name" value="ABC transporter type 1, transmembrane domain"/>
    <property type="match status" value="2"/>
</dbReference>
<evidence type="ECO:0000256" key="8">
    <source>
        <dbReference type="ARBA" id="ARBA00023136"/>
    </source>
</evidence>
<dbReference type="FunFam" id="1.20.1560.10:FF:000013">
    <property type="entry name" value="ABC transporter C family member 2"/>
    <property type="match status" value="1"/>
</dbReference>
<dbReference type="PANTHER" id="PTHR24223">
    <property type="entry name" value="ATP-BINDING CASSETTE SUB-FAMILY C"/>
    <property type="match status" value="1"/>
</dbReference>
<name>A0A8H4B547_GIGMA</name>
<organism evidence="13 14">
    <name type="scientific">Gigaspora margarita</name>
    <dbReference type="NCBI Taxonomy" id="4874"/>
    <lineage>
        <taxon>Eukaryota</taxon>
        <taxon>Fungi</taxon>
        <taxon>Fungi incertae sedis</taxon>
        <taxon>Mucoromycota</taxon>
        <taxon>Glomeromycotina</taxon>
        <taxon>Glomeromycetes</taxon>
        <taxon>Diversisporales</taxon>
        <taxon>Gigasporaceae</taxon>
        <taxon>Gigaspora</taxon>
    </lineage>
</organism>
<dbReference type="PROSITE" id="PS00211">
    <property type="entry name" value="ABC_TRANSPORTER_1"/>
    <property type="match status" value="2"/>
</dbReference>
<evidence type="ECO:0000313" key="13">
    <source>
        <dbReference type="EMBL" id="KAF0561147.1"/>
    </source>
</evidence>
<dbReference type="EMBL" id="WTPW01000010">
    <property type="protein sequence ID" value="KAF0561147.1"/>
    <property type="molecule type" value="Genomic_DNA"/>
</dbReference>
<dbReference type="PROSITE" id="PS50929">
    <property type="entry name" value="ABC_TM1F"/>
    <property type="match status" value="2"/>
</dbReference>
<comment type="subcellular location">
    <subcellularLocation>
        <location evidence="1">Membrane</location>
        <topology evidence="1">Multi-pass membrane protein</topology>
    </subcellularLocation>
</comment>
<feature type="transmembrane region" description="Helical" evidence="10">
    <location>
        <begin position="300"/>
        <end position="318"/>
    </location>
</feature>
<accession>A0A8H4B547</accession>
<keyword evidence="5" id="KW-0547">Nucleotide-binding</keyword>
<dbReference type="GO" id="GO:0016887">
    <property type="term" value="F:ATP hydrolysis activity"/>
    <property type="evidence" value="ECO:0007669"/>
    <property type="project" value="InterPro"/>
</dbReference>
<feature type="transmembrane region" description="Helical" evidence="10">
    <location>
        <begin position="938"/>
        <end position="957"/>
    </location>
</feature>
<dbReference type="FunFam" id="3.40.50.300:FF:000565">
    <property type="entry name" value="ABC bile acid transporter"/>
    <property type="match status" value="1"/>
</dbReference>
<keyword evidence="6" id="KW-0067">ATP-binding</keyword>
<keyword evidence="7 10" id="KW-1133">Transmembrane helix</keyword>
<dbReference type="InterPro" id="IPR011527">
    <property type="entry name" value="ABC1_TM_dom"/>
</dbReference>
<feature type="transmembrane region" description="Helical" evidence="10">
    <location>
        <begin position="1078"/>
        <end position="1096"/>
    </location>
</feature>
<feature type="domain" description="ABC transmembrane type-1" evidence="12">
    <location>
        <begin position="942"/>
        <end position="1243"/>
    </location>
</feature>
<keyword evidence="8 10" id="KW-0472">Membrane</keyword>
<feature type="domain" description="ABC transporter" evidence="11">
    <location>
        <begin position="592"/>
        <end position="842"/>
    </location>
</feature>
<dbReference type="PANTHER" id="PTHR24223:SF353">
    <property type="entry name" value="ABC TRANSPORTER ATP-BINDING PROTEIN_PERMEASE VMR1-RELATED"/>
    <property type="match status" value="1"/>
</dbReference>
<evidence type="ECO:0000256" key="10">
    <source>
        <dbReference type="SAM" id="Phobius"/>
    </source>
</evidence>
<dbReference type="FunFam" id="3.40.50.300:FF:000825">
    <property type="entry name" value="ABC bile acid transporter"/>
    <property type="match status" value="1"/>
</dbReference>
<feature type="transmembrane region" description="Helical" evidence="10">
    <location>
        <begin position="414"/>
        <end position="436"/>
    </location>
</feature>
<sequence>MSIVDTLPPVIFAAVSSTLIILQAIKNRKKYFEIPSDEVPDDVVENARFSTVKRDVARLGITILQTGLFSFLFFWRFRHGNNLNFDTISPGILAICWFYALTISIIALSLKSRRWRWTLNAYLTAFFFISSLCSLWQSIKVIKLNGSYRVDEIIEKLTVICSFVFSIVATSIAITTPMGPPILQNGRAVCAIEYCSIWDFITFSTVSKLIFKAYKQKTFNNDDLDLLPFAYQAKSLYNAFKKTRRSKLLYRILVVNKRVIGLQLLFTMMGAALYYAPIIFLYRFLSFIQTRPENGSLELGFVYVVGMLVSYIMLHFTLEQNRYWAANVFNISVKGMLNSEIYSKSLRRINSHASTVKDKCNKSEDNLNNVDNDNLFVGKVTNLMSIDTNRVSKFSEWWTNTIDSPIELVIGVYFLYQLMGVSCLLGLLVMIITLPINHQMAKLYAKTQDELMNARDRRVGLMNEVLQSIRMIKFLSWEKNWENKVLEVRKIELKQLRNHFIYLSIIDLLWMASPILVTILSFFFFTKVQGNELTAAIAFTSLAVFNELRFALNTLPEAFMDALQALVSMRRIENFLDEDEIDIPPENNYQFMKSISFEKATVSWNKIKENSNEFIMQNLDLEFPVGELNIICGPAGSGKTLLLMSLLGETNIISGKINSPRCLTYRIDKNINENNWILPNCTAYVAQQAWLQNASIRDNVLFGLPYNENRYNQVIKACALEKDFQILEDGDLTEIGEKGITLSGGQKMRVALARAVYSRAKHIYIDDVFSAVDVHTAWQLMNKCLLGPIMKGRTRILVTNNIRLCLAGATYLVAVDNGKIITSGVISELHNSGKLASISDKNGSQSELVNSIELSIENFVDVSKVTEQLISSSANFDHSTDSSTASDAILIENVAQVDDSQQTKKVFKPRVLIKEEARPTGVVKFKIYKSYFRANGNILYWFIAAVVFIGARGIQIIENWWLQVWSNANNNNETVPTTCNLVQQDNDRIFGDIHKSYSVDYYLNIYVLIAFLSIIIGVSRFVWLFYGSLRASKKLYQLSLHQVIRSPLRFFDTTPVGRILNRFSKDFETIDSTLAGELAWFLINVLMTLSSMAVITVITKEFLVAAIFFGIIYTIVGTLYAKASRELKRMGSVSRSPLYSHFTETLIGITTIRAFGASKWFMQDMLLKIDNNSRPFFYMWLINRWLSFRFNITSSFASFLAGIFILWNLDHIDAGLAGLSLSFAMHFTKQIMWTVRKYTSLEMSLNAVERISEVSEIPQEAPAIIEPRPPACWPHNGAITVQNLEVKYAPDLEPVLHRISFNVESQEKIGLVGRTGSGKSTISLALFRFVEPSYGKILIDEIDISSIGVEDLRSRITIIPQDPILFTGTIRSNLDAFSQYEDSEILESLRRVHLIPFSEDVDATSFSRDDNNLFKNLNTPVSEGGKNFSQGQRQLLCLARALLRSSKIILMDEATASIDFAMDEKIQKMIKTEFADCTVLCIAHRLRTVIDYDRILVIDRGNVIEFDSPYNLITDSSSLFYRMCQNSGEFDLLMSLASKQGRRI</sequence>
<feature type="domain" description="ABC transporter" evidence="11">
    <location>
        <begin position="1281"/>
        <end position="1525"/>
    </location>
</feature>